<evidence type="ECO:0000313" key="3">
    <source>
        <dbReference type="EMBL" id="HEL65276.1"/>
    </source>
</evidence>
<reference evidence="3" key="1">
    <citation type="journal article" date="2020" name="mSystems">
        <title>Genome- and Community-Level Interaction Insights into Carbon Utilization and Element Cycling Functions of Hydrothermarchaeota in Hydrothermal Sediment.</title>
        <authorList>
            <person name="Zhou Z."/>
            <person name="Liu Y."/>
            <person name="Xu W."/>
            <person name="Pan J."/>
            <person name="Luo Z.H."/>
            <person name="Li M."/>
        </authorList>
    </citation>
    <scope>NUCLEOTIDE SEQUENCE [LARGE SCALE GENOMIC DNA]</scope>
    <source>
        <strain evidence="3">SpSt-300</strain>
    </source>
</reference>
<dbReference type="EMBL" id="DSMU01000075">
    <property type="protein sequence ID" value="HEL65276.1"/>
    <property type="molecule type" value="Genomic_DNA"/>
</dbReference>
<dbReference type="Gene3D" id="3.40.50.80">
    <property type="entry name" value="Nucleotide-binding domain of ferredoxin-NADP reductase (FNR) module"/>
    <property type="match status" value="1"/>
</dbReference>
<proteinExistence type="predicted"/>
<dbReference type="PROSITE" id="PS51384">
    <property type="entry name" value="FAD_FR"/>
    <property type="match status" value="1"/>
</dbReference>
<accession>A0A7C2I2A9</accession>
<protein>
    <submittedName>
        <fullName evidence="3">Sulfide/dihydroorotate dehydrogenase-like FAD/NAD-binding protein</fullName>
    </submittedName>
</protein>
<dbReference type="InterPro" id="IPR012165">
    <property type="entry name" value="Cyt_c3_hydrogenase_gsu"/>
</dbReference>
<dbReference type="PANTHER" id="PTHR43513:SF3">
    <property type="entry name" value="DIHYDROOROTATE DEHYDROGENASE B (NAD(+)), ELECTRON TRANSFER SUBUNIT-RELATED"/>
    <property type="match status" value="1"/>
</dbReference>
<organism evidence="3">
    <name type="scientific">Ammonifex degensii</name>
    <dbReference type="NCBI Taxonomy" id="42838"/>
    <lineage>
        <taxon>Bacteria</taxon>
        <taxon>Bacillati</taxon>
        <taxon>Bacillota</taxon>
        <taxon>Clostridia</taxon>
        <taxon>Thermoanaerobacterales</taxon>
        <taxon>Thermoanaerobacteraceae</taxon>
        <taxon>Ammonifex</taxon>
    </lineage>
</organism>
<dbReference type="InterPro" id="IPR019480">
    <property type="entry name" value="Dihydroorotate_DH_Fe-S-bd"/>
</dbReference>
<dbReference type="InterPro" id="IPR039261">
    <property type="entry name" value="FNR_nucleotide-bd"/>
</dbReference>
<feature type="binding site" evidence="1">
    <location>
        <position position="225"/>
    </location>
    <ligand>
        <name>[2Fe-2S] cluster</name>
        <dbReference type="ChEBI" id="CHEBI:190135"/>
    </ligand>
</feature>
<evidence type="ECO:0000256" key="1">
    <source>
        <dbReference type="PIRSR" id="PIRSR006816-2"/>
    </source>
</evidence>
<feature type="binding site" evidence="1">
    <location>
        <position position="237"/>
    </location>
    <ligand>
        <name>[2Fe-2S] cluster</name>
        <dbReference type="ChEBI" id="CHEBI:190135"/>
    </ligand>
</feature>
<dbReference type="SUPFAM" id="SSF63380">
    <property type="entry name" value="Riboflavin synthase domain-like"/>
    <property type="match status" value="1"/>
</dbReference>
<gene>
    <name evidence="3" type="ORF">ENQ34_01155</name>
</gene>
<dbReference type="PIRSF" id="PIRSF006816">
    <property type="entry name" value="Cyc3_hyd_g"/>
    <property type="match status" value="1"/>
</dbReference>
<dbReference type="InterPro" id="IPR050353">
    <property type="entry name" value="PyrK_electron_transfer"/>
</dbReference>
<comment type="cofactor">
    <cofactor evidence="1">
        <name>[2Fe-2S] cluster</name>
        <dbReference type="ChEBI" id="CHEBI:190135"/>
    </cofactor>
    <text evidence="1">Binds 1 [2Fe-2S] cluster per subunit.</text>
</comment>
<keyword evidence="1" id="KW-0479">Metal-binding</keyword>
<dbReference type="GO" id="GO:0006221">
    <property type="term" value="P:pyrimidine nucleotide biosynthetic process"/>
    <property type="evidence" value="ECO:0007669"/>
    <property type="project" value="InterPro"/>
</dbReference>
<dbReference type="AlphaFoldDB" id="A0A7C2I2A9"/>
<evidence type="ECO:0000259" key="2">
    <source>
        <dbReference type="PROSITE" id="PS51384"/>
    </source>
</evidence>
<dbReference type="InterPro" id="IPR017927">
    <property type="entry name" value="FAD-bd_FR_type"/>
</dbReference>
<dbReference type="GO" id="GO:0051537">
    <property type="term" value="F:2 iron, 2 sulfur cluster binding"/>
    <property type="evidence" value="ECO:0007669"/>
    <property type="project" value="UniProtKB-KW"/>
</dbReference>
<dbReference type="CDD" id="cd06219">
    <property type="entry name" value="DHOD_e_trans_like1"/>
    <property type="match status" value="1"/>
</dbReference>
<feature type="domain" description="FAD-binding FR-type" evidence="2">
    <location>
        <begin position="1"/>
        <end position="95"/>
    </location>
</feature>
<dbReference type="InterPro" id="IPR017938">
    <property type="entry name" value="Riboflavin_synthase-like_b-brl"/>
</dbReference>
<keyword evidence="1" id="KW-0001">2Fe-2S</keyword>
<dbReference type="Gene3D" id="2.40.30.10">
    <property type="entry name" value="Translation factors"/>
    <property type="match status" value="1"/>
</dbReference>
<sequence length="283" mass="31192">MNKIIKKRVLAPTIKLFEAESPLIAKKVEPGQFVILRVHKKGERIPLTVADYDRERGTITLVFEEVGKTTVLLGQLKEGESILDLVGPLGKPTDFEGLKKVVALGGGLGTALVLPQVKEMYKRGIRVDVIIGARNAALVLFEEEIRPYCANLYITTDDGSRGHKGLVTDILKKLLDGGNEYDRAIAVGPLVMMKAVCELTKDYGLPVTVSMDPIMIDGTGMCGCCRLTLGGEIKFACVDGPEFDGHLVDFDEVIRRKEMYRKEEKMAMNSLPCSLKERYNACT</sequence>
<dbReference type="PANTHER" id="PTHR43513">
    <property type="entry name" value="DIHYDROOROTATE DEHYDROGENASE B (NAD(+)), ELECTRON TRANSFER SUBUNIT"/>
    <property type="match status" value="1"/>
</dbReference>
<keyword evidence="1" id="KW-0411">Iron-sulfur</keyword>
<comment type="caution">
    <text evidence="3">The sequence shown here is derived from an EMBL/GenBank/DDBJ whole genome shotgun (WGS) entry which is preliminary data.</text>
</comment>
<dbReference type="Pfam" id="PF10418">
    <property type="entry name" value="DHODB_Fe-S_bind"/>
    <property type="match status" value="1"/>
</dbReference>
<dbReference type="GO" id="GO:0016491">
    <property type="term" value="F:oxidoreductase activity"/>
    <property type="evidence" value="ECO:0007669"/>
    <property type="project" value="InterPro"/>
</dbReference>
<feature type="binding site" evidence="1">
    <location>
        <position position="222"/>
    </location>
    <ligand>
        <name>[2Fe-2S] cluster</name>
        <dbReference type="ChEBI" id="CHEBI:190135"/>
    </ligand>
</feature>
<dbReference type="GO" id="GO:0050660">
    <property type="term" value="F:flavin adenine dinucleotide binding"/>
    <property type="evidence" value="ECO:0007669"/>
    <property type="project" value="InterPro"/>
</dbReference>
<keyword evidence="1" id="KW-0408">Iron</keyword>
<dbReference type="NCBIfam" id="NF004862">
    <property type="entry name" value="PRK06222.1"/>
    <property type="match status" value="1"/>
</dbReference>
<name>A0A7C2I2A9_9THEO</name>
<dbReference type="SUPFAM" id="SSF52343">
    <property type="entry name" value="Ferredoxin reductase-like, C-terminal NADP-linked domain"/>
    <property type="match status" value="1"/>
</dbReference>
<dbReference type="GO" id="GO:0046872">
    <property type="term" value="F:metal ion binding"/>
    <property type="evidence" value="ECO:0007669"/>
    <property type="project" value="UniProtKB-KW"/>
</dbReference>